<dbReference type="InterPro" id="IPR005593">
    <property type="entry name" value="Xul5P/Fru6P_PKetolase"/>
</dbReference>
<comment type="similarity">
    <text evidence="2">Belongs to the XFP family.</text>
</comment>
<comment type="caution">
    <text evidence="7">The sequence shown here is derived from an EMBL/GenBank/DDBJ whole genome shotgun (WGS) entry which is preliminary data.</text>
</comment>
<evidence type="ECO:0000256" key="2">
    <source>
        <dbReference type="ARBA" id="ARBA00005623"/>
    </source>
</evidence>
<protein>
    <submittedName>
        <fullName evidence="7">Phosphoketolase family protein</fullName>
    </submittedName>
</protein>
<proteinExistence type="inferred from homology"/>
<evidence type="ECO:0000259" key="6">
    <source>
        <dbReference type="Pfam" id="PF09364"/>
    </source>
</evidence>
<feature type="domain" description="Xylulose 5-phosphate/Fructose 6-phosphate phosphoketolase N-terminal" evidence="6">
    <location>
        <begin position="1"/>
        <end position="211"/>
    </location>
</feature>
<dbReference type="InterPro" id="IPR009014">
    <property type="entry name" value="Transketo_C/PFOR_II"/>
</dbReference>
<dbReference type="PANTHER" id="PTHR31273:SF0">
    <property type="entry name" value="PHOSPHOKETOLASE-RELATED"/>
    <property type="match status" value="1"/>
</dbReference>
<dbReference type="InterPro" id="IPR029061">
    <property type="entry name" value="THDP-binding"/>
</dbReference>
<dbReference type="Proteomes" id="UP000754563">
    <property type="component" value="Unassembled WGS sequence"/>
</dbReference>
<accession>A0A955L9K9</accession>
<dbReference type="AlphaFoldDB" id="A0A955L9K9"/>
<dbReference type="InterPro" id="IPR018970">
    <property type="entry name" value="Xul5P/Fru6P_PKetolase_N"/>
</dbReference>
<dbReference type="Pfam" id="PF03894">
    <property type="entry name" value="XFP"/>
    <property type="match status" value="1"/>
</dbReference>
<organism evidence="7 8">
    <name type="scientific">Candidatus Dojkabacteria bacterium</name>
    <dbReference type="NCBI Taxonomy" id="2099670"/>
    <lineage>
        <taxon>Bacteria</taxon>
        <taxon>Candidatus Dojkabacteria</taxon>
    </lineage>
</organism>
<dbReference type="Gene3D" id="3.40.50.920">
    <property type="match status" value="1"/>
</dbReference>
<gene>
    <name evidence="7" type="ORF">KC717_06960</name>
</gene>
<dbReference type="Pfam" id="PF09363">
    <property type="entry name" value="XFP_C"/>
    <property type="match status" value="1"/>
</dbReference>
<dbReference type="InterPro" id="IPR018969">
    <property type="entry name" value="Xul5P/Fru6P_PKetolase_C"/>
</dbReference>
<comment type="cofactor">
    <cofactor evidence="1">
        <name>thiamine diphosphate</name>
        <dbReference type="ChEBI" id="CHEBI:58937"/>
    </cofactor>
</comment>
<sequence length="634" mass="71807">SYGAVLDNPDLIVACVVGDGEAETGPLATAWHSNKFLNPITSGAVLPILHLNGYKISGPTIMGTMDNSDLMSLFKGYGYEPIIVEGDFLFEPMLAALEGAYSKIKSIQQEARESGNPGQPRWPMIILRSPKGWFGPESSNPEMPIVGSHRSHGIPIQNPQKVEEEFIRVKEWLESYKIHELIDSSYSLHDGLLDYVPEGDLRMGMNRHTRAADTRDLVLPEIKDYKIDVKKHGELENSSTDKLAEYMRDIFEKNDTYSNFRIFSPDETESNKLGKLFEATKRAYLWPVKSYDEDLSPNGRVMEMLSEHTLQGWLQGYTLTGRHGILITYEAFAEIISSMVDQYVKFVRHAQTISWRNAIPSLNYVLTSLNWRQDHNGFSHQNPGFISSVLNNHADFVEVYFPADSNTMLAVAEEVFASKNGVNVIVAGKRPLNQWLTLEQAKKQVTEDIQIWDFLSDDNPDVVIVGCGDYAMREVVAARKLLREKLPELRVRVINITQLSCFGIGDNEAKCRINAMKFDELFTTDKSIIFNYHGYAEDIKSLIFGHHSASRFSIHGYNEVGTTTTPFDMLVKNKIDRYNLALEAIKHAVAKNATLGEKTHTAEEYFHSILEKHESFILEHGYDIPEVEEFDYSV</sequence>
<feature type="non-terminal residue" evidence="7">
    <location>
        <position position="1"/>
    </location>
</feature>
<dbReference type="InterPro" id="IPR019789">
    <property type="entry name" value="Xul5P/Fru6P_PKetolase_ThDP_BS"/>
</dbReference>
<reference evidence="7" key="1">
    <citation type="submission" date="2020-04" db="EMBL/GenBank/DDBJ databases">
        <authorList>
            <person name="Zhang T."/>
        </authorList>
    </citation>
    <scope>NUCLEOTIDE SEQUENCE</scope>
    <source>
        <strain evidence="7">HKST-UBA11</strain>
    </source>
</reference>
<dbReference type="GO" id="GO:0005975">
    <property type="term" value="P:carbohydrate metabolic process"/>
    <property type="evidence" value="ECO:0007669"/>
    <property type="project" value="InterPro"/>
</dbReference>
<keyword evidence="3" id="KW-0786">Thiamine pyrophosphate</keyword>
<evidence type="ECO:0000259" key="5">
    <source>
        <dbReference type="Pfam" id="PF09363"/>
    </source>
</evidence>
<dbReference type="Gene3D" id="3.40.50.970">
    <property type="match status" value="2"/>
</dbReference>
<name>A0A955L9K9_9BACT</name>
<dbReference type="Pfam" id="PF09364">
    <property type="entry name" value="XFP_N"/>
    <property type="match status" value="1"/>
</dbReference>
<dbReference type="PANTHER" id="PTHR31273">
    <property type="entry name" value="PHOSPHOKETOLASE-RELATED"/>
    <property type="match status" value="1"/>
</dbReference>
<evidence type="ECO:0000313" key="8">
    <source>
        <dbReference type="Proteomes" id="UP000754563"/>
    </source>
</evidence>
<feature type="domain" description="Xylulose 5-phosphate/Fructose 6-phosphate phosphoketolase C-terminal" evidence="5">
    <location>
        <begin position="429"/>
        <end position="630"/>
    </location>
</feature>
<dbReference type="SUPFAM" id="SSF52518">
    <property type="entry name" value="Thiamin diphosphate-binding fold (THDP-binding)"/>
    <property type="match status" value="2"/>
</dbReference>
<dbReference type="GO" id="GO:0016832">
    <property type="term" value="F:aldehyde-lyase activity"/>
    <property type="evidence" value="ECO:0007669"/>
    <property type="project" value="InterPro"/>
</dbReference>
<evidence type="ECO:0000313" key="7">
    <source>
        <dbReference type="EMBL" id="MCA9386356.1"/>
    </source>
</evidence>
<evidence type="ECO:0000256" key="1">
    <source>
        <dbReference type="ARBA" id="ARBA00001964"/>
    </source>
</evidence>
<evidence type="ECO:0000256" key="4">
    <source>
        <dbReference type="ARBA" id="ARBA00023239"/>
    </source>
</evidence>
<evidence type="ECO:0000256" key="3">
    <source>
        <dbReference type="ARBA" id="ARBA00023052"/>
    </source>
</evidence>
<dbReference type="EMBL" id="JAGQLH010000139">
    <property type="protein sequence ID" value="MCA9386356.1"/>
    <property type="molecule type" value="Genomic_DNA"/>
</dbReference>
<dbReference type="PROSITE" id="PS60003">
    <property type="entry name" value="PHOSPHOKETOLASE_2"/>
    <property type="match status" value="1"/>
</dbReference>
<dbReference type="SUPFAM" id="SSF52922">
    <property type="entry name" value="TK C-terminal domain-like"/>
    <property type="match status" value="1"/>
</dbReference>
<keyword evidence="4" id="KW-0456">Lyase</keyword>
<reference evidence="7" key="2">
    <citation type="journal article" date="2021" name="Microbiome">
        <title>Successional dynamics and alternative stable states in a saline activated sludge microbial community over 9 years.</title>
        <authorList>
            <person name="Wang Y."/>
            <person name="Ye J."/>
            <person name="Ju F."/>
            <person name="Liu L."/>
            <person name="Boyd J.A."/>
            <person name="Deng Y."/>
            <person name="Parks D.H."/>
            <person name="Jiang X."/>
            <person name="Yin X."/>
            <person name="Woodcroft B.J."/>
            <person name="Tyson G.W."/>
            <person name="Hugenholtz P."/>
            <person name="Polz M.F."/>
            <person name="Zhang T."/>
        </authorList>
    </citation>
    <scope>NUCLEOTIDE SEQUENCE</scope>
    <source>
        <strain evidence="7">HKST-UBA11</strain>
    </source>
</reference>